<keyword evidence="4" id="KW-1185">Reference proteome</keyword>
<gene>
    <name evidence="3" type="ORF">L3V18_11770</name>
</gene>
<dbReference type="InterPro" id="IPR001478">
    <property type="entry name" value="PDZ"/>
</dbReference>
<dbReference type="EMBL" id="JAKJPO010000007">
    <property type="protein sequence ID" value="MCF7222460.1"/>
    <property type="molecule type" value="Genomic_DNA"/>
</dbReference>
<dbReference type="InterPro" id="IPR041489">
    <property type="entry name" value="PDZ_6"/>
</dbReference>
<reference evidence="3 4" key="1">
    <citation type="submission" date="2022-01" db="EMBL/GenBank/DDBJ databases">
        <title>Lysobacter chinensis sp. nov., a bacterium isolated from cow dung compost.</title>
        <authorList>
            <person name="Liu Y."/>
        </authorList>
    </citation>
    <scope>NUCLEOTIDE SEQUENCE [LARGE SCALE GENOMIC DNA]</scope>
    <source>
        <strain evidence="3 4">TLK-CK17</strain>
    </source>
</reference>
<dbReference type="SMART" id="SM00228">
    <property type="entry name" value="PDZ"/>
    <property type="match status" value="1"/>
</dbReference>
<dbReference type="Pfam" id="PF17820">
    <property type="entry name" value="PDZ_6"/>
    <property type="match status" value="1"/>
</dbReference>
<reference evidence="3 4" key="3">
    <citation type="submission" date="2022-01" db="EMBL/GenBank/DDBJ databases">
        <authorList>
            <person name="Zhou L.Y."/>
        </authorList>
    </citation>
    <scope>NUCLEOTIDE SEQUENCE [LARGE SCALE GENOMIC DNA]</scope>
    <source>
        <strain evidence="3 4">TLK-CK17</strain>
    </source>
</reference>
<name>A0ABS9HUC0_9GAMM</name>
<proteinExistence type="predicted"/>
<evidence type="ECO:0000256" key="1">
    <source>
        <dbReference type="SAM" id="SignalP"/>
    </source>
</evidence>
<sequence>MSMPLRFRLLPSIALLALLPTLPVAAEPPARGLLPTAALALSPSALAAAMASGGNALDAVIDVRRAHADGLMVLAVTPGGTGDRIGLRVGDRILEVNGRPLTDTLEPSRVMAEAMTVQRPLELRVSRDGRALTLTGTAATADSDPAPEGCGYVTTRGTLPHVSDRLYPVEIIDIDGGGRPIDANRHRLPAGLHVVIVSERIEDIRFDPVQRTQRSRMLSRLGARAGKALVIEVRPDTRYRLGARFLDRDLGSRTISENAYWEPLVWQEVEDPCR</sequence>
<evidence type="ECO:0000313" key="3">
    <source>
        <dbReference type="EMBL" id="MCF7222460.1"/>
    </source>
</evidence>
<feature type="domain" description="PDZ" evidence="2">
    <location>
        <begin position="70"/>
        <end position="129"/>
    </location>
</feature>
<dbReference type="PROSITE" id="PS50106">
    <property type="entry name" value="PDZ"/>
    <property type="match status" value="1"/>
</dbReference>
<dbReference type="InterPro" id="IPR036034">
    <property type="entry name" value="PDZ_sf"/>
</dbReference>
<evidence type="ECO:0000313" key="4">
    <source>
        <dbReference type="Proteomes" id="UP001430796"/>
    </source>
</evidence>
<protein>
    <submittedName>
        <fullName evidence="3">PDZ domain-containing protein</fullName>
    </submittedName>
</protein>
<dbReference type="SUPFAM" id="SSF50156">
    <property type="entry name" value="PDZ domain-like"/>
    <property type="match status" value="1"/>
</dbReference>
<keyword evidence="1" id="KW-0732">Signal</keyword>
<reference evidence="4" key="2">
    <citation type="submission" date="2022-01" db="EMBL/GenBank/DDBJ databases">
        <title>Lysobacter chinensis sp. nov., a bacterium isolated from cow dung compost.</title>
        <authorList>
            <person name="Zhou L.Y."/>
        </authorList>
    </citation>
    <scope>NUCLEOTIDE SEQUENCE [LARGE SCALE GENOMIC DNA]</scope>
    <source>
        <strain evidence="4">TLK-CK17</strain>
    </source>
</reference>
<comment type="caution">
    <text evidence="3">The sequence shown here is derived from an EMBL/GenBank/DDBJ whole genome shotgun (WGS) entry which is preliminary data.</text>
</comment>
<dbReference type="Gene3D" id="2.30.42.10">
    <property type="match status" value="1"/>
</dbReference>
<feature type="signal peptide" evidence="1">
    <location>
        <begin position="1"/>
        <end position="26"/>
    </location>
</feature>
<accession>A0ABS9HUC0</accession>
<organism evidence="3 4">
    <name type="scientific">Marilutibacter chinensis</name>
    <dbReference type="NCBI Taxonomy" id="2912247"/>
    <lineage>
        <taxon>Bacteria</taxon>
        <taxon>Pseudomonadati</taxon>
        <taxon>Pseudomonadota</taxon>
        <taxon>Gammaproteobacteria</taxon>
        <taxon>Lysobacterales</taxon>
        <taxon>Lysobacteraceae</taxon>
        <taxon>Marilutibacter</taxon>
    </lineage>
</organism>
<feature type="chain" id="PRO_5046506968" evidence="1">
    <location>
        <begin position="27"/>
        <end position="274"/>
    </location>
</feature>
<evidence type="ECO:0000259" key="2">
    <source>
        <dbReference type="PROSITE" id="PS50106"/>
    </source>
</evidence>
<dbReference type="Proteomes" id="UP001430796">
    <property type="component" value="Unassembled WGS sequence"/>
</dbReference>